<protein>
    <recommendedName>
        <fullName evidence="6">Repeat-companion domain protein</fullName>
    </recommendedName>
</protein>
<dbReference type="GO" id="GO:0005856">
    <property type="term" value="C:cytoskeleton"/>
    <property type="evidence" value="ECO:0007669"/>
    <property type="project" value="UniProtKB-SubCell"/>
</dbReference>
<keyword evidence="2" id="KW-0963">Cytoplasm</keyword>
<evidence type="ECO:0000313" key="4">
    <source>
        <dbReference type="EMBL" id="VTS02270.1"/>
    </source>
</evidence>
<keyword evidence="5" id="KW-1185">Reference proteome</keyword>
<sequence>MSSDRDALLAAIRANSEDDTPRLVFADWLDENGDSARAEFIRSQCEFARIAAEDGDSYAMYAFLRDRYSVGLTATDWPRIDSGVHRLVTLAKQSEELLRQHENRWAPKIPKKYVLRIDEFDRGFPRRVQFNSLQNLPKVVDWIRTTLPAVTLNADRLTGRVVEQLADAGLLDRIDSLELMNESASGLREFGNRPEAARVRTIKAQLNDAEEVASTLADSPHFTGLQTLDISAPHISATAAETLFRTKSLRTLRRLHLCGSESWRGNWTTDTARTLAAGQFSNLTSVRFEYVGLRDDAVEILAACPDFTRLRTLDLTGNHITGRGVTNLLCSPHFASLVNLRLDQNPCNGLDAERLAVAHPAALRMLHFHGSRLRTADVRALARSPRVRALWYLDIDANNLGTTAVRALVRGLGTWCPPILWLAYNRIDDRGAAVLAKWKAASALSALHLKYNPPMTETGVRTLLDSPNLANLSALCVSASGEAEARLRERFKHPDGY</sequence>
<evidence type="ECO:0000256" key="2">
    <source>
        <dbReference type="ARBA" id="ARBA00022490"/>
    </source>
</evidence>
<dbReference type="InterPro" id="IPR001611">
    <property type="entry name" value="Leu-rich_rpt"/>
</dbReference>
<comment type="subcellular location">
    <subcellularLocation>
        <location evidence="1">Cytoplasm</location>
        <location evidence="1">Cytoskeleton</location>
    </subcellularLocation>
</comment>
<accession>A0A6P2DMN0</accession>
<dbReference type="PANTHER" id="PTHR24107">
    <property type="entry name" value="YNEIN REGULATORY COMPLEX SUBUNIT 5"/>
    <property type="match status" value="1"/>
</dbReference>
<dbReference type="Gene3D" id="3.80.10.10">
    <property type="entry name" value="Ribonuclease Inhibitor"/>
    <property type="match status" value="4"/>
</dbReference>
<keyword evidence="3" id="KW-0206">Cytoskeleton</keyword>
<dbReference type="EMBL" id="LR593886">
    <property type="protein sequence ID" value="VTS02270.1"/>
    <property type="molecule type" value="Genomic_DNA"/>
</dbReference>
<dbReference type="Proteomes" id="UP000464178">
    <property type="component" value="Chromosome"/>
</dbReference>
<dbReference type="Pfam" id="PF13516">
    <property type="entry name" value="LRR_6"/>
    <property type="match status" value="1"/>
</dbReference>
<evidence type="ECO:0000256" key="3">
    <source>
        <dbReference type="ARBA" id="ARBA00023212"/>
    </source>
</evidence>
<gene>
    <name evidence="4" type="ORF">SOIL9_75720</name>
</gene>
<dbReference type="NCBIfam" id="TIGR02996">
    <property type="entry name" value="rpt_mate_G_obs"/>
    <property type="match status" value="1"/>
</dbReference>
<name>A0A6P2DMN0_9BACT</name>
<dbReference type="AlphaFoldDB" id="A0A6P2DMN0"/>
<evidence type="ECO:0008006" key="6">
    <source>
        <dbReference type="Google" id="ProtNLM"/>
    </source>
</evidence>
<organism evidence="4 5">
    <name type="scientific">Gemmata massiliana</name>
    <dbReference type="NCBI Taxonomy" id="1210884"/>
    <lineage>
        <taxon>Bacteria</taxon>
        <taxon>Pseudomonadati</taxon>
        <taxon>Planctomycetota</taxon>
        <taxon>Planctomycetia</taxon>
        <taxon>Gemmatales</taxon>
        <taxon>Gemmataceae</taxon>
        <taxon>Gemmata</taxon>
    </lineage>
</organism>
<dbReference type="InterPro" id="IPR014338">
    <property type="entry name" value="CHP02996_rpt-companion-dom"/>
</dbReference>
<reference evidence="4 5" key="1">
    <citation type="submission" date="2019-05" db="EMBL/GenBank/DDBJ databases">
        <authorList>
            <consortium name="Science for Life Laboratories"/>
        </authorList>
    </citation>
    <scope>NUCLEOTIDE SEQUENCE [LARGE SCALE GENOMIC DNA]</scope>
    <source>
        <strain evidence="4">Soil9</strain>
    </source>
</reference>
<dbReference type="PANTHER" id="PTHR24107:SF2">
    <property type="entry name" value="NLR FAMILY CARD DOMAIN CONTAINING 3"/>
    <property type="match status" value="1"/>
</dbReference>
<evidence type="ECO:0000313" key="5">
    <source>
        <dbReference type="Proteomes" id="UP000464178"/>
    </source>
</evidence>
<dbReference type="InterPro" id="IPR052410">
    <property type="entry name" value="DRC5"/>
</dbReference>
<dbReference type="KEGG" id="gms:SOIL9_75720"/>
<dbReference type="RefSeq" id="WP_162672695.1">
    <property type="nucleotide sequence ID" value="NZ_LR593886.1"/>
</dbReference>
<dbReference type="InterPro" id="IPR032675">
    <property type="entry name" value="LRR_dom_sf"/>
</dbReference>
<dbReference type="SUPFAM" id="SSF52047">
    <property type="entry name" value="RNI-like"/>
    <property type="match status" value="1"/>
</dbReference>
<evidence type="ECO:0000256" key="1">
    <source>
        <dbReference type="ARBA" id="ARBA00004245"/>
    </source>
</evidence>
<proteinExistence type="predicted"/>